<feature type="region of interest" description="Disordered" evidence="1">
    <location>
        <begin position="726"/>
        <end position="745"/>
    </location>
</feature>
<feature type="region of interest" description="Disordered" evidence="1">
    <location>
        <begin position="10"/>
        <end position="68"/>
    </location>
</feature>
<feature type="compositionally biased region" description="Basic and acidic residues" evidence="1">
    <location>
        <begin position="83"/>
        <end position="99"/>
    </location>
</feature>
<comment type="caution">
    <text evidence="2">The sequence shown here is derived from an EMBL/GenBank/DDBJ whole genome shotgun (WGS) entry which is preliminary data.</text>
</comment>
<dbReference type="OrthoDB" id="5349119at2759"/>
<evidence type="ECO:0008006" key="4">
    <source>
        <dbReference type="Google" id="ProtNLM"/>
    </source>
</evidence>
<feature type="compositionally biased region" description="Low complexity" evidence="1">
    <location>
        <begin position="164"/>
        <end position="175"/>
    </location>
</feature>
<feature type="compositionally biased region" description="Low complexity" evidence="1">
    <location>
        <begin position="35"/>
        <end position="47"/>
    </location>
</feature>
<dbReference type="EMBL" id="JAADJZ010000004">
    <property type="protein sequence ID" value="KAF2876012.1"/>
    <property type="molecule type" value="Genomic_DNA"/>
</dbReference>
<evidence type="ECO:0000313" key="2">
    <source>
        <dbReference type="EMBL" id="KAF2876012.1"/>
    </source>
</evidence>
<dbReference type="Proteomes" id="UP000481861">
    <property type="component" value="Unassembled WGS sequence"/>
</dbReference>
<feature type="region of interest" description="Disordered" evidence="1">
    <location>
        <begin position="83"/>
        <end position="317"/>
    </location>
</feature>
<feature type="region of interest" description="Disordered" evidence="1">
    <location>
        <begin position="643"/>
        <end position="662"/>
    </location>
</feature>
<feature type="compositionally biased region" description="Basic residues" evidence="1">
    <location>
        <begin position="440"/>
        <end position="449"/>
    </location>
</feature>
<keyword evidence="3" id="KW-1185">Reference proteome</keyword>
<protein>
    <recommendedName>
        <fullName evidence="4">Structure-specific endonuclease subunit SLX4</fullName>
    </recommendedName>
</protein>
<sequence>MAGRTFEIVVLSSSPPPGAVSSPPNTPPASRRRVPLASLLPQSPLQLRGATRMTAGTLKSGSRAAAIPEKALRGFATAGELVRSQHLDARPDNDMRDEQSLAAPSEAPGAKAKKGRKPAPKLAADGEGEPPKKKARARKPKANKDGSVQGATTSTYFTEPIHIAPTEPAAESAAPTPAPQPKPAKTRKSRAKKTESAGGETQTTLKKAKITKPRGATKQTSKSRVKDADILSSHFGDGNASAIGTKADARRVDGRNEDDSIWEVPESPQRKEMDAPCLDLEEAVARRRDWTPTRDTGLSAATLPDLANTTDNPPAVAVDKGEFTSMVSGFAYPDAESGPASLAAAKVDNPESAATTTRRKVDLVVVPGNELVLHNPSPDKAKVSKKKVRTITDLVTGQYANQSADPSPPVPTTDFFSPRKTTTKVALNDVPAPDTTKTSSKPRKPRKPSSTKAASNKGEPRPKSKKAPVKAAAKPKMVADKLLSPSAALLKLSRQDILFGTSSQLALDESPTMVRQIQQALHESELDAQSLAGYDYDTTKGSQPWSRLAKLKGKKALWAASSRDEDGQLLDKSDIYIPEPDRTRDLPLLMDGPKDVSDVPLTMDGASDVHDLPPILNGTTDAPDSRRMSFAHIDDFEAPVISISSDLPTPPPGASRCSPGRQLRSSIEDEVTFHNIDDYSEPPPSNQNVDSTMMDIDDPTSHYQRSSRPPSTLDSIIGDIGSLSPKYRPARPSTSHFAAPPNRAVPWGKEKKTTIPVSSLLCTTEVTKPEGRFKGVVEIPDSEDDEPLILSPPRKRARLDAPEPQATLTPSAEAASKPEPTRVYRLPSYHLDWNAIKPSIFEKMYTAIRLLELSTDQATPTFYQQIVEMEPLNLEDITTFVNTKTSIRTFKRATQLQVKAWNRVLKARGEEKLVVEEGGDDVLAVEKELEVAQMQDVLQVNSIASISKAPWGRGDGVRKGFY</sequence>
<evidence type="ECO:0000313" key="3">
    <source>
        <dbReference type="Proteomes" id="UP000481861"/>
    </source>
</evidence>
<reference evidence="2 3" key="1">
    <citation type="submission" date="2020-01" db="EMBL/GenBank/DDBJ databases">
        <authorList>
            <consortium name="DOE Joint Genome Institute"/>
            <person name="Haridas S."/>
            <person name="Albert R."/>
            <person name="Binder M."/>
            <person name="Bloem J."/>
            <person name="Labutti K."/>
            <person name="Salamov A."/>
            <person name="Andreopoulos B."/>
            <person name="Baker S.E."/>
            <person name="Barry K."/>
            <person name="Bills G."/>
            <person name="Bluhm B.H."/>
            <person name="Cannon C."/>
            <person name="Castanera R."/>
            <person name="Culley D.E."/>
            <person name="Daum C."/>
            <person name="Ezra D."/>
            <person name="Gonzalez J.B."/>
            <person name="Henrissat B."/>
            <person name="Kuo A."/>
            <person name="Liang C."/>
            <person name="Lipzen A."/>
            <person name="Lutzoni F."/>
            <person name="Magnuson J."/>
            <person name="Mondo S."/>
            <person name="Nolan M."/>
            <person name="Ohm R."/>
            <person name="Pangilinan J."/>
            <person name="Park H.-J.H."/>
            <person name="Ramirez L."/>
            <person name="Alfaro M."/>
            <person name="Sun H."/>
            <person name="Tritt A."/>
            <person name="Yoshinaga Y."/>
            <person name="Zwiers L.-H.L."/>
            <person name="Turgeon B.G."/>
            <person name="Goodwin S.B."/>
            <person name="Spatafora J.W."/>
            <person name="Crous P.W."/>
            <person name="Grigoriev I.V."/>
        </authorList>
    </citation>
    <scope>NUCLEOTIDE SEQUENCE [LARGE SCALE GENOMIC DNA]</scope>
    <source>
        <strain evidence="2 3">CBS 611.86</strain>
    </source>
</reference>
<feature type="region of interest" description="Disordered" evidence="1">
    <location>
        <begin position="783"/>
        <end position="819"/>
    </location>
</feature>
<feature type="region of interest" description="Disordered" evidence="1">
    <location>
        <begin position="397"/>
        <end position="475"/>
    </location>
</feature>
<dbReference type="AlphaFoldDB" id="A0A7C8IG58"/>
<name>A0A7C8IG58_9PLEO</name>
<proteinExistence type="predicted"/>
<feature type="compositionally biased region" description="Basic and acidic residues" evidence="1">
    <location>
        <begin position="247"/>
        <end position="258"/>
    </location>
</feature>
<gene>
    <name evidence="2" type="ORF">BDV95DRAFT_563211</name>
</gene>
<accession>A0A7C8IG58</accession>
<organism evidence="2 3">
    <name type="scientific">Massariosphaeria phaeospora</name>
    <dbReference type="NCBI Taxonomy" id="100035"/>
    <lineage>
        <taxon>Eukaryota</taxon>
        <taxon>Fungi</taxon>
        <taxon>Dikarya</taxon>
        <taxon>Ascomycota</taxon>
        <taxon>Pezizomycotina</taxon>
        <taxon>Dothideomycetes</taxon>
        <taxon>Pleosporomycetidae</taxon>
        <taxon>Pleosporales</taxon>
        <taxon>Pleosporales incertae sedis</taxon>
        <taxon>Massariosphaeria</taxon>
    </lineage>
</organism>
<feature type="compositionally biased region" description="Basic and acidic residues" evidence="1">
    <location>
        <begin position="283"/>
        <end position="292"/>
    </location>
</feature>
<evidence type="ECO:0000256" key="1">
    <source>
        <dbReference type="SAM" id="MobiDB-lite"/>
    </source>
</evidence>